<dbReference type="Proteomes" id="UP001159179">
    <property type="component" value="Unassembled WGS sequence"/>
</dbReference>
<dbReference type="RefSeq" id="WP_280617382.1">
    <property type="nucleotide sequence ID" value="NZ_JAROYP010000009.1"/>
</dbReference>
<sequence>MEGFFKHKYETFPFEIFSFSHTMMIIVTFIGILFIFLGRSFLKKHNRIVRISFFTILFLLEFLYHIWLYSGGVWDISFALPLQLCSISLILCLIMLLTKSQVVFQIVYFMGISGALMAIITPELFLGYPHFRFFQFFITHILIIWTCIYYVIVHQYIPTTKGLVSSFFFLNGCAAIAYFSNIITRGNYMFLSYKPINGSLLDYFGPYPYYILSLEAAALILFILLLLPFKLKKKRYL</sequence>
<evidence type="ECO:0000256" key="1">
    <source>
        <dbReference type="SAM" id="Phobius"/>
    </source>
</evidence>
<dbReference type="NCBIfam" id="TIGR02206">
    <property type="entry name" value="intg_mem_TP0381"/>
    <property type="match status" value="1"/>
</dbReference>
<comment type="caution">
    <text evidence="2">The sequence shown here is derived from an EMBL/GenBank/DDBJ whole genome shotgun (WGS) entry which is preliminary data.</text>
</comment>
<feature type="transmembrane region" description="Helical" evidence="1">
    <location>
        <begin position="16"/>
        <end position="36"/>
    </location>
</feature>
<feature type="transmembrane region" description="Helical" evidence="1">
    <location>
        <begin position="164"/>
        <end position="183"/>
    </location>
</feature>
<organism evidence="2 3">
    <name type="scientific">Heyndrickxia oleronia</name>
    <dbReference type="NCBI Taxonomy" id="38875"/>
    <lineage>
        <taxon>Bacteria</taxon>
        <taxon>Bacillati</taxon>
        <taxon>Bacillota</taxon>
        <taxon>Bacilli</taxon>
        <taxon>Bacillales</taxon>
        <taxon>Bacillaceae</taxon>
        <taxon>Heyndrickxia</taxon>
    </lineage>
</organism>
<gene>
    <name evidence="2" type="ORF">P5X88_16105</name>
</gene>
<feature type="transmembrane region" description="Helical" evidence="1">
    <location>
        <begin position="76"/>
        <end position="97"/>
    </location>
</feature>
<keyword evidence="1" id="KW-0472">Membrane</keyword>
<feature type="transmembrane region" description="Helical" evidence="1">
    <location>
        <begin position="48"/>
        <end position="70"/>
    </location>
</feature>
<evidence type="ECO:0000313" key="2">
    <source>
        <dbReference type="EMBL" id="MDH5162459.1"/>
    </source>
</evidence>
<proteinExistence type="predicted"/>
<dbReference type="AlphaFoldDB" id="A0AAW6SUK0"/>
<feature type="transmembrane region" description="Helical" evidence="1">
    <location>
        <begin position="207"/>
        <end position="227"/>
    </location>
</feature>
<feature type="transmembrane region" description="Helical" evidence="1">
    <location>
        <begin position="133"/>
        <end position="152"/>
    </location>
</feature>
<keyword evidence="1" id="KW-1133">Transmembrane helix</keyword>
<dbReference type="InterPro" id="IPR011737">
    <property type="entry name" value="CHP02206_TP0381"/>
</dbReference>
<feature type="transmembrane region" description="Helical" evidence="1">
    <location>
        <begin position="102"/>
        <end position="121"/>
    </location>
</feature>
<dbReference type="Pfam" id="PF14808">
    <property type="entry name" value="TMEM164"/>
    <property type="match status" value="1"/>
</dbReference>
<name>A0AAW6SUK0_9BACI</name>
<evidence type="ECO:0000313" key="3">
    <source>
        <dbReference type="Proteomes" id="UP001159179"/>
    </source>
</evidence>
<accession>A0AAW6SUK0</accession>
<dbReference type="EMBL" id="JAROYP010000009">
    <property type="protein sequence ID" value="MDH5162459.1"/>
    <property type="molecule type" value="Genomic_DNA"/>
</dbReference>
<reference evidence="2" key="1">
    <citation type="submission" date="2023-03" db="EMBL/GenBank/DDBJ databases">
        <title>Bacterial isolates from washroom surfaces on a university campus.</title>
        <authorList>
            <person name="Holman D.B."/>
            <person name="Gzyl K.E."/>
            <person name="Taheri A.E."/>
        </authorList>
    </citation>
    <scope>NUCLEOTIDE SEQUENCE</scope>
    <source>
        <strain evidence="2">RD03</strain>
    </source>
</reference>
<keyword evidence="1" id="KW-0812">Transmembrane</keyword>
<protein>
    <submittedName>
        <fullName evidence="2">TIGR02206 family membrane protein</fullName>
    </submittedName>
</protein>